<comment type="caution">
    <text evidence="2">The sequence shown here is derived from an EMBL/GenBank/DDBJ whole genome shotgun (WGS) entry which is preliminary data.</text>
</comment>
<evidence type="ECO:0000313" key="3">
    <source>
        <dbReference type="Proteomes" id="UP000264541"/>
    </source>
</evidence>
<organism evidence="2 3">
    <name type="scientific">Peribacillus saganii</name>
    <dbReference type="NCBI Taxonomy" id="2303992"/>
    <lineage>
        <taxon>Bacteria</taxon>
        <taxon>Bacillati</taxon>
        <taxon>Bacillota</taxon>
        <taxon>Bacilli</taxon>
        <taxon>Bacillales</taxon>
        <taxon>Bacillaceae</taxon>
        <taxon>Peribacillus</taxon>
    </lineage>
</organism>
<name>A0A372LR77_9BACI</name>
<reference evidence="2 3" key="1">
    <citation type="submission" date="2018-08" db="EMBL/GenBank/DDBJ databases">
        <title>Bacillus chawlae sp. nov., Bacillus glennii sp. nov., and Bacillus saganii sp. nov. Isolated from the Vehicle Assembly Building at Kennedy Space Center where the Viking Spacecraft were Assembled.</title>
        <authorList>
            <person name="Seuylemezian A."/>
            <person name="Vaishampayan P."/>
        </authorList>
    </citation>
    <scope>NUCLEOTIDE SEQUENCE [LARGE SCALE GENOMIC DNA]</scope>
    <source>
        <strain evidence="2 3">V47-23a</strain>
    </source>
</reference>
<dbReference type="EMBL" id="QVTE01000016">
    <property type="protein sequence ID" value="RFU70320.1"/>
    <property type="molecule type" value="Genomic_DNA"/>
</dbReference>
<dbReference type="SMART" id="SM00530">
    <property type="entry name" value="HTH_XRE"/>
    <property type="match status" value="1"/>
</dbReference>
<dbReference type="Gene3D" id="1.10.260.40">
    <property type="entry name" value="lambda repressor-like DNA-binding domains"/>
    <property type="match status" value="1"/>
</dbReference>
<dbReference type="PROSITE" id="PS50943">
    <property type="entry name" value="HTH_CROC1"/>
    <property type="match status" value="1"/>
</dbReference>
<dbReference type="InterPro" id="IPR010982">
    <property type="entry name" value="Lambda_DNA-bd_dom_sf"/>
</dbReference>
<keyword evidence="3" id="KW-1185">Reference proteome</keyword>
<evidence type="ECO:0000259" key="1">
    <source>
        <dbReference type="PROSITE" id="PS50943"/>
    </source>
</evidence>
<proteinExistence type="predicted"/>
<evidence type="ECO:0000313" key="2">
    <source>
        <dbReference type="EMBL" id="RFU70320.1"/>
    </source>
</evidence>
<dbReference type="AlphaFoldDB" id="A0A372LR77"/>
<feature type="domain" description="HTH cro/C1-type" evidence="1">
    <location>
        <begin position="14"/>
        <end position="65"/>
    </location>
</feature>
<dbReference type="Proteomes" id="UP000264541">
    <property type="component" value="Unassembled WGS sequence"/>
</dbReference>
<dbReference type="SUPFAM" id="SSF47413">
    <property type="entry name" value="lambda repressor-like DNA-binding domains"/>
    <property type="match status" value="1"/>
</dbReference>
<dbReference type="CDD" id="cd00093">
    <property type="entry name" value="HTH_XRE"/>
    <property type="match status" value="1"/>
</dbReference>
<gene>
    <name evidence="2" type="ORF">D0469_06895</name>
</gene>
<dbReference type="OrthoDB" id="9805309at2"/>
<protein>
    <submittedName>
        <fullName evidence="2">XRE family transcriptional regulator</fullName>
    </submittedName>
</protein>
<accession>A0A372LR77</accession>
<dbReference type="InterPro" id="IPR001387">
    <property type="entry name" value="Cro/C1-type_HTH"/>
</dbReference>
<dbReference type="GO" id="GO:0003677">
    <property type="term" value="F:DNA binding"/>
    <property type="evidence" value="ECO:0007669"/>
    <property type="project" value="InterPro"/>
</dbReference>
<dbReference type="Pfam" id="PF13443">
    <property type="entry name" value="HTH_26"/>
    <property type="match status" value="1"/>
</dbReference>
<sequence>MGKRIIVTLDKHLKNRNKNQKEFAEDSGLREATVSHLINNKYDRIQLSNLLKVMETLEINDFNDILAIEHGKEDGK</sequence>
<dbReference type="RefSeq" id="WP_117325903.1">
    <property type="nucleotide sequence ID" value="NZ_QVTE01000016.1"/>
</dbReference>